<dbReference type="EMBL" id="VWOJ01000002">
    <property type="protein sequence ID" value="KAA5803681.1"/>
    <property type="molecule type" value="Genomic_DNA"/>
</dbReference>
<protein>
    <submittedName>
        <fullName evidence="2">Glycosyltransferase family 2 protein</fullName>
    </submittedName>
</protein>
<feature type="transmembrane region" description="Helical" evidence="1">
    <location>
        <begin position="251"/>
        <end position="272"/>
    </location>
</feature>
<reference evidence="2 3" key="1">
    <citation type="submission" date="2019-09" db="EMBL/GenBank/DDBJ databases">
        <authorList>
            <person name="Kevbrin V."/>
            <person name="Grouzdev D.S."/>
        </authorList>
    </citation>
    <scope>NUCLEOTIDE SEQUENCE [LARGE SCALE GENOMIC DNA]</scope>
    <source>
        <strain evidence="2 3">G-192</strain>
    </source>
</reference>
<dbReference type="Pfam" id="PF13641">
    <property type="entry name" value="Glyco_tranf_2_3"/>
    <property type="match status" value="1"/>
</dbReference>
<dbReference type="SUPFAM" id="SSF53448">
    <property type="entry name" value="Nucleotide-diphospho-sugar transferases"/>
    <property type="match status" value="1"/>
</dbReference>
<dbReference type="GO" id="GO:0016740">
    <property type="term" value="F:transferase activity"/>
    <property type="evidence" value="ECO:0007669"/>
    <property type="project" value="UniProtKB-KW"/>
</dbReference>
<dbReference type="InterPro" id="IPR029044">
    <property type="entry name" value="Nucleotide-diphossugar_trans"/>
</dbReference>
<evidence type="ECO:0000313" key="2">
    <source>
        <dbReference type="EMBL" id="KAA5803681.1"/>
    </source>
</evidence>
<dbReference type="CDD" id="cd04186">
    <property type="entry name" value="GT_2_like_c"/>
    <property type="match status" value="1"/>
</dbReference>
<dbReference type="PANTHER" id="PTHR43179:SF11">
    <property type="entry name" value="GLYCOSYL TRANSFERASE"/>
    <property type="match status" value="1"/>
</dbReference>
<keyword evidence="1" id="KW-0472">Membrane</keyword>
<keyword evidence="1" id="KW-1133">Transmembrane helix</keyword>
<evidence type="ECO:0000256" key="1">
    <source>
        <dbReference type="SAM" id="Phobius"/>
    </source>
</evidence>
<dbReference type="Proteomes" id="UP000325122">
    <property type="component" value="Unassembled WGS sequence"/>
</dbReference>
<accession>A0A5M6ZN10</accession>
<dbReference type="AlphaFoldDB" id="A0A5M6ZN10"/>
<sequence length="347" mass="37647">MRAPASLSPADVTILIVAHRSAATIPHVIAALEAQTLAPSRVRLLENGSAQGERVEPEGLPDWVEFIDGADNLGFAGGNNLLARGVETRWLLLLNPDAYPEPDWLEQMMAAVQRWPEAALFGCTQHAHGAPGVLDGCGDVYHFTGLPYRSGYGKAMDPPGEGEVFGPCGAAALIRRDVFEALGGFDEDYFCYVEDVDLAARARLLGHRAIQVREAAVSHVGYSSTGRRSAFATYHGARNRLWTFFKVTPGWLLWVLAPVHLGVTALLWLSAARFGQFALFGKALRDALAGWPGLMAKRRALQRARVITPLSYAQMLSWNPLNLLTRAPVIRERPVAGQAAHGKPPAS</sequence>
<keyword evidence="3" id="KW-1185">Reference proteome</keyword>
<keyword evidence="1" id="KW-0812">Transmembrane</keyword>
<organism evidence="2 3">
    <name type="scientific">Alkalicaulis satelles</name>
    <dbReference type="NCBI Taxonomy" id="2609175"/>
    <lineage>
        <taxon>Bacteria</taxon>
        <taxon>Pseudomonadati</taxon>
        <taxon>Pseudomonadota</taxon>
        <taxon>Alphaproteobacteria</taxon>
        <taxon>Maricaulales</taxon>
        <taxon>Maricaulaceae</taxon>
        <taxon>Alkalicaulis</taxon>
    </lineage>
</organism>
<dbReference type="PANTHER" id="PTHR43179">
    <property type="entry name" value="RHAMNOSYLTRANSFERASE WBBL"/>
    <property type="match status" value="1"/>
</dbReference>
<dbReference type="RefSeq" id="WP_150022949.1">
    <property type="nucleotide sequence ID" value="NZ_VWOJ01000002.1"/>
</dbReference>
<evidence type="ECO:0000313" key="3">
    <source>
        <dbReference type="Proteomes" id="UP000325122"/>
    </source>
</evidence>
<dbReference type="Gene3D" id="3.90.550.10">
    <property type="entry name" value="Spore Coat Polysaccharide Biosynthesis Protein SpsA, Chain A"/>
    <property type="match status" value="1"/>
</dbReference>
<comment type="caution">
    <text evidence="2">The sequence shown here is derived from an EMBL/GenBank/DDBJ whole genome shotgun (WGS) entry which is preliminary data.</text>
</comment>
<proteinExistence type="predicted"/>
<name>A0A5M6ZN10_9PROT</name>
<keyword evidence="2" id="KW-0808">Transferase</keyword>
<gene>
    <name evidence="2" type="ORF">F1654_07725</name>
</gene>